<dbReference type="Proteomes" id="UP000663623">
    <property type="component" value="Chromosome"/>
</dbReference>
<dbReference type="InterPro" id="IPR001130">
    <property type="entry name" value="TatD-like"/>
</dbReference>
<dbReference type="NCBIfam" id="TIGR00010">
    <property type="entry name" value="YchF/TatD family DNA exonuclease"/>
    <property type="match status" value="1"/>
</dbReference>
<keyword evidence="1" id="KW-0479">Metal-binding</keyword>
<organism evidence="2 3">
    <name type="scientific">Caldicellulosiruptor diazotrophicus</name>
    <dbReference type="NCBI Taxonomy" id="2806205"/>
    <lineage>
        <taxon>Bacteria</taxon>
        <taxon>Bacillati</taxon>
        <taxon>Bacillota</taxon>
        <taxon>Bacillota incertae sedis</taxon>
        <taxon>Caldicellulosiruptorales</taxon>
        <taxon>Caldicellulosiruptoraceae</taxon>
        <taxon>Caldicellulosiruptor</taxon>
    </lineage>
</organism>
<gene>
    <name evidence="2" type="ORF">CaldiYA01_21070</name>
</gene>
<sequence length="255" mass="28878">MMIVDVHAHYDDEAFLNDLEDVMAKLKDENIIAISSSSSIESSIENIEIAKKYKNIYITVGIHPHEAKDAPSSFEDILFELAKFEKNVAIGEIGLDYHYDFSPRDVQKEIFIRQIEVAKALNLPIVVHSREAHKDTLDIILDKAIGKIPVLIHCYSGSVEMSRILKKYGIYISVGGVVTFQNAKKLVEVVKEYPLELLMLETDSPYLTPHPHRGKRNDSTYLKYVITKIAEIKGVSEDEIIEKTTKNAMNVFGIK</sequence>
<evidence type="ECO:0000313" key="2">
    <source>
        <dbReference type="EMBL" id="BCS82147.1"/>
    </source>
</evidence>
<name>A0ABM7NPV8_9FIRM</name>
<dbReference type="InterPro" id="IPR032466">
    <property type="entry name" value="Metal_Hydrolase"/>
</dbReference>
<dbReference type="Pfam" id="PF01026">
    <property type="entry name" value="TatD_DNase"/>
    <property type="match status" value="1"/>
</dbReference>
<evidence type="ECO:0000256" key="1">
    <source>
        <dbReference type="ARBA" id="ARBA00022723"/>
    </source>
</evidence>
<evidence type="ECO:0000313" key="3">
    <source>
        <dbReference type="Proteomes" id="UP000663623"/>
    </source>
</evidence>
<dbReference type="CDD" id="cd01310">
    <property type="entry name" value="TatD_DNAse"/>
    <property type="match status" value="1"/>
</dbReference>
<dbReference type="PANTHER" id="PTHR46124:SF2">
    <property type="entry name" value="D-AMINOACYL-TRNA DEACYLASE"/>
    <property type="match status" value="1"/>
</dbReference>
<protein>
    <submittedName>
        <fullName evidence="2">Deoxyribonuclease</fullName>
    </submittedName>
</protein>
<dbReference type="Gene3D" id="3.20.20.140">
    <property type="entry name" value="Metal-dependent hydrolases"/>
    <property type="match status" value="1"/>
</dbReference>
<proteinExistence type="predicted"/>
<dbReference type="InterPro" id="IPR015991">
    <property type="entry name" value="TatD/YcfH-like"/>
</dbReference>
<reference evidence="2 3" key="1">
    <citation type="submission" date="2021-02" db="EMBL/GenBank/DDBJ databases">
        <title>Nitrogen-fixing ability and nitrogen fixation related genes of thermophilic fermentative bacteria in the genus Caldicellulosiruptor.</title>
        <authorList>
            <person name="Chen Y."/>
            <person name="Nishihara A."/>
            <person name="Haruta S."/>
        </authorList>
    </citation>
    <scope>NUCLEOTIDE SEQUENCE [LARGE SCALE GENOMIC DNA]</scope>
    <source>
        <strain evidence="2 3">YA01</strain>
    </source>
</reference>
<accession>A0ABM7NPV8</accession>
<dbReference type="PANTHER" id="PTHR46124">
    <property type="entry name" value="D-AMINOACYL-TRNA DEACYLASE"/>
    <property type="match status" value="1"/>
</dbReference>
<dbReference type="PIRSF" id="PIRSF005902">
    <property type="entry name" value="DNase_TatD"/>
    <property type="match status" value="1"/>
</dbReference>
<dbReference type="EMBL" id="AP024480">
    <property type="protein sequence ID" value="BCS82147.1"/>
    <property type="molecule type" value="Genomic_DNA"/>
</dbReference>
<dbReference type="SUPFAM" id="SSF51556">
    <property type="entry name" value="Metallo-dependent hydrolases"/>
    <property type="match status" value="1"/>
</dbReference>
<keyword evidence="3" id="KW-1185">Reference proteome</keyword>